<dbReference type="PANTHER" id="PTHR44591:SF3">
    <property type="entry name" value="RESPONSE REGULATORY DOMAIN-CONTAINING PROTEIN"/>
    <property type="match status" value="1"/>
</dbReference>
<evidence type="ECO:0000259" key="3">
    <source>
        <dbReference type="PROSITE" id="PS50110"/>
    </source>
</evidence>
<gene>
    <name evidence="4" type="ORF">ANSO36C_02080</name>
</gene>
<dbReference type="CDD" id="cd00156">
    <property type="entry name" value="REC"/>
    <property type="match status" value="1"/>
</dbReference>
<evidence type="ECO:0000313" key="5">
    <source>
        <dbReference type="Proteomes" id="UP001055453"/>
    </source>
</evidence>
<dbReference type="SUPFAM" id="SSF52172">
    <property type="entry name" value="CheY-like"/>
    <property type="match status" value="1"/>
</dbReference>
<name>A0ABM7YUU7_NOSCO</name>
<reference evidence="4" key="1">
    <citation type="submission" date="2022-04" db="EMBL/GenBank/DDBJ databases">
        <title>Complete genome sequence of a cyanobacterium, Nostoc sp. SO-36, isolated in Antarctica.</title>
        <authorList>
            <person name="Kanesaki Y."/>
            <person name="Effendi D."/>
            <person name="Sakamoto T."/>
            <person name="Ohtani S."/>
            <person name="Awai K."/>
        </authorList>
    </citation>
    <scope>NUCLEOTIDE SEQUENCE</scope>
    <source>
        <strain evidence="4">SO-36</strain>
    </source>
</reference>
<protein>
    <recommendedName>
        <fullName evidence="3">Response regulatory domain-containing protein</fullName>
    </recommendedName>
</protein>
<dbReference type="InterPro" id="IPR001789">
    <property type="entry name" value="Sig_transdc_resp-reg_receiver"/>
</dbReference>
<dbReference type="PANTHER" id="PTHR44591">
    <property type="entry name" value="STRESS RESPONSE REGULATOR PROTEIN 1"/>
    <property type="match status" value="1"/>
</dbReference>
<evidence type="ECO:0000256" key="1">
    <source>
        <dbReference type="ARBA" id="ARBA00022553"/>
    </source>
</evidence>
<dbReference type="InterPro" id="IPR050595">
    <property type="entry name" value="Bact_response_regulator"/>
</dbReference>
<proteinExistence type="predicted"/>
<keyword evidence="1 2" id="KW-0597">Phosphoprotein</keyword>
<dbReference type="Gene3D" id="3.40.50.2300">
    <property type="match status" value="1"/>
</dbReference>
<feature type="modified residue" description="4-aspartylphosphate" evidence="2">
    <location>
        <position position="5"/>
    </location>
</feature>
<sequence>MLILDVEMPHINGIELCQVVRNDPYWKFLPVLFLVDNLSADIVEQLFAIRADDCVSKTAKNSQLITRILNCVKRR</sequence>
<dbReference type="EMBL" id="AP025732">
    <property type="protein sequence ID" value="BDI14406.1"/>
    <property type="molecule type" value="Genomic_DNA"/>
</dbReference>
<organism evidence="4 5">
    <name type="scientific">Nostoc cf. commune SO-36</name>
    <dbReference type="NCBI Taxonomy" id="449208"/>
    <lineage>
        <taxon>Bacteria</taxon>
        <taxon>Bacillati</taxon>
        <taxon>Cyanobacteriota</taxon>
        <taxon>Cyanophyceae</taxon>
        <taxon>Nostocales</taxon>
        <taxon>Nostocaceae</taxon>
        <taxon>Nostoc</taxon>
    </lineage>
</organism>
<evidence type="ECO:0000313" key="4">
    <source>
        <dbReference type="EMBL" id="BDI14406.1"/>
    </source>
</evidence>
<keyword evidence="5" id="KW-1185">Reference proteome</keyword>
<feature type="domain" description="Response regulatory" evidence="3">
    <location>
        <begin position="1"/>
        <end position="72"/>
    </location>
</feature>
<dbReference type="InterPro" id="IPR011006">
    <property type="entry name" value="CheY-like_superfamily"/>
</dbReference>
<accession>A0ABM7YUU7</accession>
<dbReference type="Proteomes" id="UP001055453">
    <property type="component" value="Chromosome"/>
</dbReference>
<evidence type="ECO:0000256" key="2">
    <source>
        <dbReference type="PROSITE-ProRule" id="PRU00169"/>
    </source>
</evidence>
<dbReference type="PROSITE" id="PS50110">
    <property type="entry name" value="RESPONSE_REGULATORY"/>
    <property type="match status" value="1"/>
</dbReference>
<dbReference type="Pfam" id="PF00072">
    <property type="entry name" value="Response_reg"/>
    <property type="match status" value="1"/>
</dbReference>